<accession>A0A6G5QEN7</accession>
<dbReference type="AlphaFoldDB" id="A0A6G5QEN7"/>
<dbReference type="SUPFAM" id="SSF55729">
    <property type="entry name" value="Acyl-CoA N-acyltransferases (Nat)"/>
    <property type="match status" value="1"/>
</dbReference>
<keyword evidence="2" id="KW-0808">Transferase</keyword>
<dbReference type="InterPro" id="IPR016181">
    <property type="entry name" value="Acyl_CoA_acyltransferase"/>
</dbReference>
<evidence type="ECO:0000313" key="3">
    <source>
        <dbReference type="Proteomes" id="UP000503264"/>
    </source>
</evidence>
<dbReference type="InterPro" id="IPR000182">
    <property type="entry name" value="GNAT_dom"/>
</dbReference>
<dbReference type="NCBIfam" id="TIGR03585">
    <property type="entry name" value="PseH"/>
    <property type="match status" value="1"/>
</dbReference>
<dbReference type="PROSITE" id="PS51186">
    <property type="entry name" value="GNAT"/>
    <property type="match status" value="1"/>
</dbReference>
<sequence length="152" mass="17636">MYKLINFTELLKEQKIMVFKWRNDERVFKFMKTKSISLKSHLKFLKSLKNDATKRYFLVKNSDTFLGVISFINITNASCEFGVYANPGLKGQGDTLMIAILDYAFCVLCVKSLNATAYIQNKAAIDLYKKFGFEIYKQDSEFLYLTLTNNKI</sequence>
<dbReference type="Proteomes" id="UP000503264">
    <property type="component" value="Chromosome"/>
</dbReference>
<evidence type="ECO:0000259" key="1">
    <source>
        <dbReference type="PROSITE" id="PS51186"/>
    </source>
</evidence>
<keyword evidence="3" id="KW-1185">Reference proteome</keyword>
<protein>
    <submittedName>
        <fullName evidence="2">UDP-4-amino-4,6-dideoxy-beta-L-AltNAc o-acetyltransferase</fullName>
        <ecNumber evidence="2">2.3.1.202</ecNumber>
    </submittedName>
</protein>
<dbReference type="GO" id="GO:0016747">
    <property type="term" value="F:acyltransferase activity, transferring groups other than amino-acyl groups"/>
    <property type="evidence" value="ECO:0007669"/>
    <property type="project" value="InterPro"/>
</dbReference>
<proteinExistence type="predicted"/>
<name>A0A6G5QEN7_9BACT</name>
<feature type="domain" description="N-acetyltransferase" evidence="1">
    <location>
        <begin position="5"/>
        <end position="150"/>
    </location>
</feature>
<dbReference type="RefSeq" id="WP_034969008.1">
    <property type="nucleotide sequence ID" value="NZ_CP012542.1"/>
</dbReference>
<dbReference type="Gene3D" id="3.40.630.30">
    <property type="match status" value="1"/>
</dbReference>
<dbReference type="PANTHER" id="PTHR43415">
    <property type="entry name" value="SPERMIDINE N(1)-ACETYLTRANSFERASE"/>
    <property type="match status" value="1"/>
</dbReference>
<organism evidence="2 3">
    <name type="scientific">Campylobacter mucosalis CCUG 21559</name>
    <dbReference type="NCBI Taxonomy" id="1032067"/>
    <lineage>
        <taxon>Bacteria</taxon>
        <taxon>Pseudomonadati</taxon>
        <taxon>Campylobacterota</taxon>
        <taxon>Epsilonproteobacteria</taxon>
        <taxon>Campylobacterales</taxon>
        <taxon>Campylobacteraceae</taxon>
        <taxon>Campylobacter</taxon>
    </lineage>
</organism>
<dbReference type="EC" id="2.3.1.202" evidence="2"/>
<gene>
    <name evidence="2" type="primary">pseH</name>
    <name evidence="2" type="ORF">CMUC_0209</name>
</gene>
<dbReference type="InterPro" id="IPR020036">
    <property type="entry name" value="PseH"/>
</dbReference>
<dbReference type="Pfam" id="PF13302">
    <property type="entry name" value="Acetyltransf_3"/>
    <property type="match status" value="1"/>
</dbReference>
<reference evidence="2 3" key="1">
    <citation type="submission" date="2016-07" db="EMBL/GenBank/DDBJ databases">
        <title>Comparative genomics of the Campylobacter concisus group.</title>
        <authorList>
            <person name="Miller W.G."/>
            <person name="Yee E."/>
            <person name="Chapman M.H."/>
            <person name="Huynh S."/>
            <person name="Bono J.L."/>
            <person name="On S.L.W."/>
            <person name="StLeger J."/>
            <person name="Foster G."/>
            <person name="Parker C.T."/>
        </authorList>
    </citation>
    <scope>NUCLEOTIDE SEQUENCE [LARGE SCALE GENOMIC DNA]</scope>
    <source>
        <strain evidence="2 3">CCUG 21559</strain>
    </source>
</reference>
<dbReference type="EMBL" id="CP012542">
    <property type="protein sequence ID" value="QCD44027.1"/>
    <property type="molecule type" value="Genomic_DNA"/>
</dbReference>
<keyword evidence="2" id="KW-0012">Acyltransferase</keyword>
<dbReference type="PANTHER" id="PTHR43415:SF3">
    <property type="entry name" value="GNAT-FAMILY ACETYLTRANSFERASE"/>
    <property type="match status" value="1"/>
</dbReference>
<evidence type="ECO:0000313" key="2">
    <source>
        <dbReference type="EMBL" id="QCD44027.1"/>
    </source>
</evidence>